<comment type="caution">
    <text evidence="2">The sequence shown here is derived from an EMBL/GenBank/DDBJ whole genome shotgun (WGS) entry which is preliminary data.</text>
</comment>
<evidence type="ECO:0000259" key="1">
    <source>
        <dbReference type="Pfam" id="PF13672"/>
    </source>
</evidence>
<name>A0A5C6M941_9PLAN</name>
<reference evidence="2 3" key="2">
    <citation type="submission" date="2019-08" db="EMBL/GenBank/DDBJ databases">
        <authorList>
            <person name="Henke P."/>
        </authorList>
    </citation>
    <scope>NUCLEOTIDE SEQUENCE [LARGE SCALE GENOMIC DNA]</scope>
    <source>
        <strain evidence="2">Phe10_nw2017</strain>
    </source>
</reference>
<feature type="domain" description="PPM-type phosphatase" evidence="1">
    <location>
        <begin position="2"/>
        <end position="160"/>
    </location>
</feature>
<evidence type="ECO:0000313" key="2">
    <source>
        <dbReference type="EMBL" id="TWW10817.1"/>
    </source>
</evidence>
<dbReference type="AlphaFoldDB" id="A0A5C6M941"/>
<sequence length="199" mass="21759">MAVDHFMEVATCNVTPTKEQVEAWVDAARQRLIDEATANGATPRQLACTFLAALVGDGWAAFVQVGDGIIVFDGPEGYNLAFWPNNGEYANTTRFLSENDYQQHMRVEIVQRQLSEVAVLTDGLQMLALDIAGGKVHAPFFAPLFKTVKNSGDQAALQTSLLKFMNSPRVNERTDDDKSLILATRITADVPHSLSDTTA</sequence>
<evidence type="ECO:0000313" key="3">
    <source>
        <dbReference type="Proteomes" id="UP000321083"/>
    </source>
</evidence>
<dbReference type="InterPro" id="IPR001932">
    <property type="entry name" value="PPM-type_phosphatase-like_dom"/>
</dbReference>
<dbReference type="Pfam" id="PF13672">
    <property type="entry name" value="PP2C_2"/>
    <property type="match status" value="1"/>
</dbReference>
<proteinExistence type="predicted"/>
<protein>
    <recommendedName>
        <fullName evidence="1">PPM-type phosphatase domain-containing protein</fullName>
    </recommendedName>
</protein>
<keyword evidence="3" id="KW-1185">Reference proteome</keyword>
<accession>A0A5C6M941</accession>
<dbReference type="EMBL" id="SRHE01000077">
    <property type="protein sequence ID" value="TWW10817.1"/>
    <property type="molecule type" value="Genomic_DNA"/>
</dbReference>
<reference evidence="2 3" key="1">
    <citation type="submission" date="2019-08" db="EMBL/GenBank/DDBJ databases">
        <title>100 year-old enigma solved: identification of Planctomyces bekefii, the type genus and species of the phylum Planctomycetes.</title>
        <authorList>
            <person name="Svetlana D.N."/>
            <person name="Overmann J."/>
        </authorList>
    </citation>
    <scope>NUCLEOTIDE SEQUENCE [LARGE SCALE GENOMIC DNA]</scope>
    <source>
        <strain evidence="2">Phe10_nw2017</strain>
    </source>
</reference>
<gene>
    <name evidence="2" type="ORF">E3A20_05980</name>
</gene>
<organism evidence="2 3">
    <name type="scientific">Planctomyces bekefii</name>
    <dbReference type="NCBI Taxonomy" id="1653850"/>
    <lineage>
        <taxon>Bacteria</taxon>
        <taxon>Pseudomonadati</taxon>
        <taxon>Planctomycetota</taxon>
        <taxon>Planctomycetia</taxon>
        <taxon>Planctomycetales</taxon>
        <taxon>Planctomycetaceae</taxon>
        <taxon>Planctomyces</taxon>
    </lineage>
</organism>
<dbReference type="Proteomes" id="UP000321083">
    <property type="component" value="Unassembled WGS sequence"/>
</dbReference>